<evidence type="ECO:0000313" key="2">
    <source>
        <dbReference type="EMBL" id="KAJ1605378.1"/>
    </source>
</evidence>
<dbReference type="Proteomes" id="UP001067231">
    <property type="component" value="Unassembled WGS sequence"/>
</dbReference>
<evidence type="ECO:0000256" key="1">
    <source>
        <dbReference type="ARBA" id="ARBA00006270"/>
    </source>
</evidence>
<accession>A0A9D5DK64</accession>
<dbReference type="OrthoDB" id="9989112at2759"/>
<dbReference type="SMART" id="SM00174">
    <property type="entry name" value="RHO"/>
    <property type="match status" value="1"/>
</dbReference>
<dbReference type="SMART" id="SM00175">
    <property type="entry name" value="RAB"/>
    <property type="match status" value="1"/>
</dbReference>
<dbReference type="SUPFAM" id="SSF52540">
    <property type="entry name" value="P-loop containing nucleoside triphosphate hydrolases"/>
    <property type="match status" value="1"/>
</dbReference>
<dbReference type="InterPro" id="IPR027417">
    <property type="entry name" value="P-loop_NTPase"/>
</dbReference>
<dbReference type="AlphaFoldDB" id="A0A9D5DK64"/>
<dbReference type="FunFam" id="3.40.50.300:FF:001447">
    <property type="entry name" value="Ras-related protein Rab-1B"/>
    <property type="match status" value="1"/>
</dbReference>
<dbReference type="SMART" id="SM00173">
    <property type="entry name" value="RAS"/>
    <property type="match status" value="1"/>
</dbReference>
<dbReference type="InterPro" id="IPR005225">
    <property type="entry name" value="Small_GTP-bd"/>
</dbReference>
<proteinExistence type="inferred from homology"/>
<gene>
    <name evidence="2" type="ORF">OJ253_3180</name>
</gene>
<dbReference type="PROSITE" id="PS51419">
    <property type="entry name" value="RAB"/>
    <property type="match status" value="1"/>
</dbReference>
<sequence>MASPYDYLFKYIIIGDTDKRFRVDHDLTIGVEFGARIIDVDTKKVKLQIWDTGAAGALLVYDITRRDTFNHLTKWLSDVRRNSTPKMTIILVGNKSDLDRREVTTEEGMEFAEQNGLLFIETSAKTSKNVEEAFVKTAEKIYRNILDGIYDLSDGTDGVKCGRSTNTNLLLSRNETEHFNNRTKNCC</sequence>
<comment type="caution">
    <text evidence="2">The sequence shown here is derived from an EMBL/GenBank/DDBJ whole genome shotgun (WGS) entry which is preliminary data.</text>
</comment>
<dbReference type="InterPro" id="IPR050209">
    <property type="entry name" value="Rab_GTPases_membrane_traffic"/>
</dbReference>
<dbReference type="PROSITE" id="PS51421">
    <property type="entry name" value="RAS"/>
    <property type="match status" value="1"/>
</dbReference>
<dbReference type="Pfam" id="PF00071">
    <property type="entry name" value="Ras"/>
    <property type="match status" value="2"/>
</dbReference>
<dbReference type="GO" id="GO:0005525">
    <property type="term" value="F:GTP binding"/>
    <property type="evidence" value="ECO:0007669"/>
    <property type="project" value="InterPro"/>
</dbReference>
<reference evidence="2" key="1">
    <citation type="submission" date="2022-10" db="EMBL/GenBank/DDBJ databases">
        <title>Adaptive evolution leads to modifications in subtelomeric GC content in a zoonotic Cryptosporidium species.</title>
        <authorList>
            <person name="Li J."/>
            <person name="Feng Y."/>
            <person name="Xiao L."/>
        </authorList>
    </citation>
    <scope>NUCLEOTIDE SEQUENCE</scope>
    <source>
        <strain evidence="2">33844</strain>
    </source>
</reference>
<dbReference type="PANTHER" id="PTHR47979">
    <property type="entry name" value="DRAB11-RELATED"/>
    <property type="match status" value="1"/>
</dbReference>
<dbReference type="InterPro" id="IPR001806">
    <property type="entry name" value="Small_GTPase"/>
</dbReference>
<dbReference type="GO" id="GO:0003924">
    <property type="term" value="F:GTPase activity"/>
    <property type="evidence" value="ECO:0007669"/>
    <property type="project" value="InterPro"/>
</dbReference>
<dbReference type="EMBL" id="JAPCXC010000101">
    <property type="protein sequence ID" value="KAJ1605378.1"/>
    <property type="molecule type" value="Genomic_DNA"/>
</dbReference>
<protein>
    <submittedName>
        <fullName evidence="2">Rab2 GTPase</fullName>
    </submittedName>
</protein>
<comment type="similarity">
    <text evidence="1">Belongs to the small GTPase superfamily. Rab family.</text>
</comment>
<organism evidence="2">
    <name type="scientific">Cryptosporidium canis</name>
    <dbReference type="NCBI Taxonomy" id="195482"/>
    <lineage>
        <taxon>Eukaryota</taxon>
        <taxon>Sar</taxon>
        <taxon>Alveolata</taxon>
        <taxon>Apicomplexa</taxon>
        <taxon>Conoidasida</taxon>
        <taxon>Coccidia</taxon>
        <taxon>Eucoccidiorida</taxon>
        <taxon>Eimeriorina</taxon>
        <taxon>Cryptosporidiidae</taxon>
        <taxon>Cryptosporidium</taxon>
    </lineage>
</organism>
<name>A0A9D5DK64_9CRYT</name>
<dbReference type="NCBIfam" id="TIGR00231">
    <property type="entry name" value="small_GTP"/>
    <property type="match status" value="1"/>
</dbReference>
<dbReference type="Gene3D" id="3.40.50.300">
    <property type="entry name" value="P-loop containing nucleotide triphosphate hydrolases"/>
    <property type="match status" value="1"/>
</dbReference>
<dbReference type="PRINTS" id="PR00449">
    <property type="entry name" value="RASTRNSFRMNG"/>
</dbReference>